<name>A0A5C1PYR1_9BURK</name>
<dbReference type="RefSeq" id="WP_149502257.1">
    <property type="nucleotide sequence ID" value="NZ_CP035708.1"/>
</dbReference>
<keyword evidence="1" id="KW-1133">Transmembrane helix</keyword>
<feature type="transmembrane region" description="Helical" evidence="1">
    <location>
        <begin position="133"/>
        <end position="151"/>
    </location>
</feature>
<dbReference type="CDD" id="cd01949">
    <property type="entry name" value="GGDEF"/>
    <property type="match status" value="1"/>
</dbReference>
<dbReference type="SMART" id="SM00052">
    <property type="entry name" value="EAL"/>
    <property type="match status" value="1"/>
</dbReference>
<dbReference type="Proteomes" id="UP001549111">
    <property type="component" value="Unassembled WGS sequence"/>
</dbReference>
<dbReference type="Pfam" id="PF00990">
    <property type="entry name" value="GGDEF"/>
    <property type="match status" value="1"/>
</dbReference>
<feature type="transmembrane region" description="Helical" evidence="1">
    <location>
        <begin position="33"/>
        <end position="56"/>
    </location>
</feature>
<dbReference type="PROSITE" id="PS50887">
    <property type="entry name" value="GGDEF"/>
    <property type="match status" value="1"/>
</dbReference>
<dbReference type="InterPro" id="IPR035919">
    <property type="entry name" value="EAL_sf"/>
</dbReference>
<evidence type="ECO:0000313" key="4">
    <source>
        <dbReference type="EMBL" id="MET3603806.1"/>
    </source>
</evidence>
<evidence type="ECO:0000259" key="2">
    <source>
        <dbReference type="PROSITE" id="PS50883"/>
    </source>
</evidence>
<dbReference type="InterPro" id="IPR035965">
    <property type="entry name" value="PAS-like_dom_sf"/>
</dbReference>
<dbReference type="EMBL" id="CP035708">
    <property type="protein sequence ID" value="QEM99483.1"/>
    <property type="molecule type" value="Genomic_DNA"/>
</dbReference>
<dbReference type="SUPFAM" id="SSF141868">
    <property type="entry name" value="EAL domain-like"/>
    <property type="match status" value="1"/>
</dbReference>
<feature type="domain" description="EAL" evidence="2">
    <location>
        <begin position="549"/>
        <end position="803"/>
    </location>
</feature>
<feature type="transmembrane region" description="Helical" evidence="1">
    <location>
        <begin position="182"/>
        <end position="201"/>
    </location>
</feature>
<dbReference type="AlphaFoldDB" id="A0A5C1PYR1"/>
<evidence type="ECO:0000313" key="6">
    <source>
        <dbReference type="Proteomes" id="UP000323522"/>
    </source>
</evidence>
<evidence type="ECO:0000256" key="1">
    <source>
        <dbReference type="SAM" id="Phobius"/>
    </source>
</evidence>
<feature type="domain" description="GGDEF" evidence="3">
    <location>
        <begin position="394"/>
        <end position="532"/>
    </location>
</feature>
<dbReference type="KEGG" id="snn:EWH46_00985"/>
<dbReference type="Pfam" id="PF08448">
    <property type="entry name" value="PAS_4"/>
    <property type="match status" value="1"/>
</dbReference>
<gene>
    <name evidence="4" type="ORF">ABIC99_001619</name>
    <name evidence="5" type="ORF">EWH46_00985</name>
</gene>
<dbReference type="InterPro" id="IPR001633">
    <property type="entry name" value="EAL_dom"/>
</dbReference>
<feature type="transmembrane region" description="Helical" evidence="1">
    <location>
        <begin position="157"/>
        <end position="175"/>
    </location>
</feature>
<dbReference type="InterPro" id="IPR013656">
    <property type="entry name" value="PAS_4"/>
</dbReference>
<protein>
    <submittedName>
        <fullName evidence="4">Diguanylate cyclase (GGDEF)-like protein</fullName>
    </submittedName>
    <submittedName>
        <fullName evidence="5">EAL domain-containing protein</fullName>
    </submittedName>
</protein>
<dbReference type="EMBL" id="JBEPLS010000005">
    <property type="protein sequence ID" value="MET3603806.1"/>
    <property type="molecule type" value="Genomic_DNA"/>
</dbReference>
<keyword evidence="1" id="KW-0812">Transmembrane</keyword>
<sequence length="812" mass="88411">MPAAESRSTLIGDRSGWADADGLGLEQGRLMQAVLRMAVMAAGSSIGIGLLVLWLVHPVMSGAQRWMLLWPVGLAAAGLLQLLDVLRSLGWPLARLAQPAVRWRLIGHSMLTGLMFAGISVFIYPQVDAERRYLLGMIACAAIPIGAMAGAPLRWGGMGWTLVTSAGVLLGVLQIDGLVRDVSVPLTLLMAVLVMVSLNAIGRSVRHRLQAEATARRERHALDLLLRDFEHHADDWLWETDARGRLRRISSRMAQALGVSDAHLLIGRVLIELLRDAEGSDQLARHLSEPEPFRALALRLPSRQLLQTAWQHWTVSGVPLLDAEARIVSWRGVVRDVTLLREQSRELQRLAHTDVLTGLANRHVMQRRCAEAVARCHVAVAGRPAEASALPPSPMLTLCLLDLDNFKEVNDTLGHAVGDRLLREVAGRLSACVACFGDPAAHVLARLGGDEFALLIDRPHPVAEREAMAQALLQALRPVWQDEQAAVDVRASLGVASWDVLHPDADRLFQDADLALYAAKAAGRDVARTFDAPMRAELMRRRGLVRDLGLLLHAPTGEQAEAGRLMLHYQPQFDLADGRLSGAEALLRWRHPVRGWISPAEFVPLAEEHGLIVPLGEWVLHRACQEAAGWPEPLRLAVNLSALQLRGDGLIDSVRSALAGAGLPAERLELEVTETVLMQDARRAREQLHALRLLGVSIALDDFGTGYSSLAQLAELPVDLLKIDRSFVAALGEAGPRAQQAEAIVRLIVQLGQATGMATLAEGVETPAQREALRLCGCERLQGYLLGRPLESGLLRERMRLSSSAAPLSLPT</sequence>
<dbReference type="Gene3D" id="3.20.20.450">
    <property type="entry name" value="EAL domain"/>
    <property type="match status" value="1"/>
</dbReference>
<feature type="transmembrane region" description="Helical" evidence="1">
    <location>
        <begin position="68"/>
        <end position="86"/>
    </location>
</feature>
<keyword evidence="7" id="KW-1185">Reference proteome</keyword>
<feature type="transmembrane region" description="Helical" evidence="1">
    <location>
        <begin position="106"/>
        <end position="124"/>
    </location>
</feature>
<dbReference type="InterPro" id="IPR000160">
    <property type="entry name" value="GGDEF_dom"/>
</dbReference>
<dbReference type="PANTHER" id="PTHR44757">
    <property type="entry name" value="DIGUANYLATE CYCLASE DGCP"/>
    <property type="match status" value="1"/>
</dbReference>
<keyword evidence="1" id="KW-0472">Membrane</keyword>
<proteinExistence type="predicted"/>
<evidence type="ECO:0000313" key="5">
    <source>
        <dbReference type="EMBL" id="QEM99483.1"/>
    </source>
</evidence>
<dbReference type="NCBIfam" id="TIGR00254">
    <property type="entry name" value="GGDEF"/>
    <property type="match status" value="1"/>
</dbReference>
<dbReference type="SUPFAM" id="SSF55073">
    <property type="entry name" value="Nucleotide cyclase"/>
    <property type="match status" value="1"/>
</dbReference>
<evidence type="ECO:0000259" key="3">
    <source>
        <dbReference type="PROSITE" id="PS50887"/>
    </source>
</evidence>
<accession>A0A5C1PYR1</accession>
<dbReference type="Gene3D" id="3.30.450.20">
    <property type="entry name" value="PAS domain"/>
    <property type="match status" value="1"/>
</dbReference>
<dbReference type="SUPFAM" id="SSF55785">
    <property type="entry name" value="PYP-like sensor domain (PAS domain)"/>
    <property type="match status" value="1"/>
</dbReference>
<dbReference type="InterPro" id="IPR029787">
    <property type="entry name" value="Nucleotide_cyclase"/>
</dbReference>
<dbReference type="PANTHER" id="PTHR44757:SF2">
    <property type="entry name" value="BIOFILM ARCHITECTURE MAINTENANCE PROTEIN MBAA"/>
    <property type="match status" value="1"/>
</dbReference>
<dbReference type="InterPro" id="IPR052155">
    <property type="entry name" value="Biofilm_reg_signaling"/>
</dbReference>
<dbReference type="Pfam" id="PF00563">
    <property type="entry name" value="EAL"/>
    <property type="match status" value="1"/>
</dbReference>
<reference evidence="4 7" key="2">
    <citation type="submission" date="2024-06" db="EMBL/GenBank/DDBJ databases">
        <title>Genomic Encyclopedia of Type Strains, Phase IV (KMG-IV): sequencing the most valuable type-strain genomes for metagenomic binning, comparative biology and taxonomic classification.</title>
        <authorList>
            <person name="Goeker M."/>
        </authorList>
    </citation>
    <scope>NUCLEOTIDE SEQUENCE [LARGE SCALE GENOMIC DNA]</scope>
    <source>
        <strain evidence="4 7">D-501</strain>
    </source>
</reference>
<reference evidence="5 6" key="1">
    <citation type="submission" date="2019-02" db="EMBL/GenBank/DDBJ databases">
        <title>Complete Genome Sequence and Methylome Analysis of Sphaerotilus natans subsp. sulfidivorans D-507.</title>
        <authorList>
            <person name="Fomenkov A."/>
            <person name="Gridneva E."/>
            <person name="Smolyakov D."/>
            <person name="Dubinina G."/>
            <person name="Vincze T."/>
            <person name="Grabovich M."/>
            <person name="Roberts R.J."/>
        </authorList>
    </citation>
    <scope>NUCLEOTIDE SEQUENCE [LARGE SCALE GENOMIC DNA]</scope>
    <source>
        <strain evidence="5 6">D-507</strain>
    </source>
</reference>
<dbReference type="Proteomes" id="UP000323522">
    <property type="component" value="Chromosome"/>
</dbReference>
<dbReference type="Gene3D" id="3.30.70.270">
    <property type="match status" value="1"/>
</dbReference>
<dbReference type="PROSITE" id="PS50883">
    <property type="entry name" value="EAL"/>
    <property type="match status" value="1"/>
</dbReference>
<evidence type="ECO:0000313" key="7">
    <source>
        <dbReference type="Proteomes" id="UP001549111"/>
    </source>
</evidence>
<dbReference type="SMART" id="SM00267">
    <property type="entry name" value="GGDEF"/>
    <property type="match status" value="1"/>
</dbReference>
<dbReference type="CDD" id="cd01948">
    <property type="entry name" value="EAL"/>
    <property type="match status" value="1"/>
</dbReference>
<organism evidence="5 6">
    <name type="scientific">Sphaerotilus sulfidivorans</name>
    <dbReference type="NCBI Taxonomy" id="639200"/>
    <lineage>
        <taxon>Bacteria</taxon>
        <taxon>Pseudomonadati</taxon>
        <taxon>Pseudomonadota</taxon>
        <taxon>Betaproteobacteria</taxon>
        <taxon>Burkholderiales</taxon>
        <taxon>Sphaerotilaceae</taxon>
        <taxon>Sphaerotilus</taxon>
    </lineage>
</organism>
<dbReference type="InterPro" id="IPR043128">
    <property type="entry name" value="Rev_trsase/Diguanyl_cyclase"/>
</dbReference>
<dbReference type="OrthoDB" id="9813903at2"/>